<evidence type="ECO:0000256" key="1">
    <source>
        <dbReference type="SAM" id="MobiDB-lite"/>
    </source>
</evidence>
<protein>
    <submittedName>
        <fullName evidence="2">Uncharacterized protein</fullName>
    </submittedName>
</protein>
<organism evidence="2 3">
    <name type="scientific">Caerostris extrusa</name>
    <name type="common">Bark spider</name>
    <name type="synonym">Caerostris bankana</name>
    <dbReference type="NCBI Taxonomy" id="172846"/>
    <lineage>
        <taxon>Eukaryota</taxon>
        <taxon>Metazoa</taxon>
        <taxon>Ecdysozoa</taxon>
        <taxon>Arthropoda</taxon>
        <taxon>Chelicerata</taxon>
        <taxon>Arachnida</taxon>
        <taxon>Araneae</taxon>
        <taxon>Araneomorphae</taxon>
        <taxon>Entelegynae</taxon>
        <taxon>Araneoidea</taxon>
        <taxon>Araneidae</taxon>
        <taxon>Caerostris</taxon>
    </lineage>
</organism>
<reference evidence="2 3" key="1">
    <citation type="submission" date="2021-06" db="EMBL/GenBank/DDBJ databases">
        <title>Caerostris extrusa draft genome.</title>
        <authorList>
            <person name="Kono N."/>
            <person name="Arakawa K."/>
        </authorList>
    </citation>
    <scope>NUCLEOTIDE SEQUENCE [LARGE SCALE GENOMIC DNA]</scope>
</reference>
<accession>A0AAV4MQW3</accession>
<dbReference type="AlphaFoldDB" id="A0AAV4MQW3"/>
<keyword evidence="3" id="KW-1185">Reference proteome</keyword>
<evidence type="ECO:0000313" key="3">
    <source>
        <dbReference type="Proteomes" id="UP001054945"/>
    </source>
</evidence>
<comment type="caution">
    <text evidence="2">The sequence shown here is derived from an EMBL/GenBank/DDBJ whole genome shotgun (WGS) entry which is preliminary data.</text>
</comment>
<gene>
    <name evidence="2" type="ORF">CEXT_348351</name>
</gene>
<proteinExistence type="predicted"/>
<feature type="region of interest" description="Disordered" evidence="1">
    <location>
        <begin position="81"/>
        <end position="119"/>
    </location>
</feature>
<sequence>MLPENKFKATRFPVKSTSLTSTVLLQVSQLYKAGFELAACKNCNDGCNGREAPLSHSSKQRVLFQGARRVLLAAHRLEDSKPPIRNHVTNLRDESRKRKRRGGTQRCRTPGKSGEKNSG</sequence>
<name>A0AAV4MQW3_CAEEX</name>
<dbReference type="Proteomes" id="UP001054945">
    <property type="component" value="Unassembled WGS sequence"/>
</dbReference>
<dbReference type="EMBL" id="BPLR01020050">
    <property type="protein sequence ID" value="GIX74284.1"/>
    <property type="molecule type" value="Genomic_DNA"/>
</dbReference>
<evidence type="ECO:0000313" key="2">
    <source>
        <dbReference type="EMBL" id="GIX74284.1"/>
    </source>
</evidence>